<evidence type="ECO:0000313" key="3">
    <source>
        <dbReference type="Proteomes" id="UP000050794"/>
    </source>
</evidence>
<dbReference type="WBParaSite" id="TCNE_0000549101-mRNA-1">
    <property type="protein sequence ID" value="TCNE_0000549101-mRNA-1"/>
    <property type="gene ID" value="TCNE_0000549101"/>
</dbReference>
<organism evidence="3 4">
    <name type="scientific">Toxocara canis</name>
    <name type="common">Canine roundworm</name>
    <dbReference type="NCBI Taxonomy" id="6265"/>
    <lineage>
        <taxon>Eukaryota</taxon>
        <taxon>Metazoa</taxon>
        <taxon>Ecdysozoa</taxon>
        <taxon>Nematoda</taxon>
        <taxon>Chromadorea</taxon>
        <taxon>Rhabditida</taxon>
        <taxon>Spirurina</taxon>
        <taxon>Ascaridomorpha</taxon>
        <taxon>Ascaridoidea</taxon>
        <taxon>Toxocaridae</taxon>
        <taxon>Toxocara</taxon>
    </lineage>
</organism>
<evidence type="ECO:0000313" key="4">
    <source>
        <dbReference type="WBParaSite" id="TCNE_0000549101-mRNA-1"/>
    </source>
</evidence>
<proteinExistence type="predicted"/>
<evidence type="ECO:0000256" key="1">
    <source>
        <dbReference type="SAM" id="Phobius"/>
    </source>
</evidence>
<keyword evidence="3" id="KW-1185">Reference proteome</keyword>
<dbReference type="Proteomes" id="UP000050794">
    <property type="component" value="Unassembled WGS sequence"/>
</dbReference>
<reference evidence="4" key="1">
    <citation type="submission" date="2016-06" db="UniProtKB">
        <authorList>
            <consortium name="WormBaseParasite"/>
        </authorList>
    </citation>
    <scope>IDENTIFICATION</scope>
</reference>
<reference evidence="2 3" key="2">
    <citation type="submission" date="2018-11" db="EMBL/GenBank/DDBJ databases">
        <authorList>
            <consortium name="Pathogen Informatics"/>
        </authorList>
    </citation>
    <scope>NUCLEOTIDE SEQUENCE [LARGE SCALE GENOMIC DNA]</scope>
</reference>
<protein>
    <submittedName>
        <fullName evidence="4">Tumor protein p53-inducible protein 11</fullName>
    </submittedName>
</protein>
<feature type="transmembrane region" description="Helical" evidence="1">
    <location>
        <begin position="66"/>
        <end position="87"/>
    </location>
</feature>
<dbReference type="EMBL" id="UYWY01019361">
    <property type="protein sequence ID" value="VDM36646.1"/>
    <property type="molecule type" value="Genomic_DNA"/>
</dbReference>
<sequence length="128" mass="14275">MGPFSQRPTEEGATEGFFEEVFAFERILHDDGGFSYPGGRQRLRNGIALWSGIQESLSMSAQLMGIPLWACYAFGACFMLLLVVLLLDYFVIRRNALGNTCCLSSDKFAHTGEHPIHQKRSTNILLSV</sequence>
<evidence type="ECO:0000313" key="2">
    <source>
        <dbReference type="EMBL" id="VDM36646.1"/>
    </source>
</evidence>
<gene>
    <name evidence="2" type="ORF">TCNE_LOCUS5491</name>
</gene>
<keyword evidence="1" id="KW-0812">Transmembrane</keyword>
<dbReference type="AlphaFoldDB" id="A0A183UAH1"/>
<accession>A0A183UAH1</accession>
<keyword evidence="1" id="KW-0472">Membrane</keyword>
<name>A0A183UAH1_TOXCA</name>
<keyword evidence="1" id="KW-1133">Transmembrane helix</keyword>